<comment type="caution">
    <text evidence="1">The sequence shown here is derived from an EMBL/GenBank/DDBJ whole genome shotgun (WGS) entry which is preliminary data.</text>
</comment>
<dbReference type="SUPFAM" id="SSF46689">
    <property type="entry name" value="Homeodomain-like"/>
    <property type="match status" value="1"/>
</dbReference>
<dbReference type="EMBL" id="JAPOHA010000003">
    <property type="protein sequence ID" value="MCY1713456.1"/>
    <property type="molecule type" value="Genomic_DNA"/>
</dbReference>
<organism evidence="1 2">
    <name type="scientific">Caproiciproducens galactitolivorans</name>
    <dbReference type="NCBI Taxonomy" id="642589"/>
    <lineage>
        <taxon>Bacteria</taxon>
        <taxon>Bacillati</taxon>
        <taxon>Bacillota</taxon>
        <taxon>Clostridia</taxon>
        <taxon>Eubacteriales</taxon>
        <taxon>Acutalibacteraceae</taxon>
        <taxon>Caproiciproducens</taxon>
    </lineage>
</organism>
<evidence type="ECO:0008006" key="3">
    <source>
        <dbReference type="Google" id="ProtNLM"/>
    </source>
</evidence>
<proteinExistence type="predicted"/>
<name>A0ABT4BU59_9FIRM</name>
<protein>
    <recommendedName>
        <fullName evidence="3">Transposase</fullName>
    </recommendedName>
</protein>
<dbReference type="RefSeq" id="WP_268057468.1">
    <property type="nucleotide sequence ID" value="NZ_JAPOHA010000003.1"/>
</dbReference>
<dbReference type="InterPro" id="IPR009057">
    <property type="entry name" value="Homeodomain-like_sf"/>
</dbReference>
<dbReference type="Proteomes" id="UP001082703">
    <property type="component" value="Unassembled WGS sequence"/>
</dbReference>
<reference evidence="1 2" key="1">
    <citation type="submission" date="2022-11" db="EMBL/GenBank/DDBJ databases">
        <authorList>
            <person name="Caiyu Z."/>
        </authorList>
    </citation>
    <scope>NUCLEOTIDE SEQUENCE [LARGE SCALE GENOMIC DNA]</scope>
    <source>
        <strain evidence="1 2">YR-4</strain>
    </source>
</reference>
<accession>A0ABT4BU59</accession>
<keyword evidence="2" id="KW-1185">Reference proteome</keyword>
<evidence type="ECO:0000313" key="1">
    <source>
        <dbReference type="EMBL" id="MCY1713456.1"/>
    </source>
</evidence>
<evidence type="ECO:0000313" key="2">
    <source>
        <dbReference type="Proteomes" id="UP001082703"/>
    </source>
</evidence>
<sequence>MGKKGGTRRYFSKGYKLSVVKRNIDGESSGKLSKELGLDKSRICHWARAYRDKGEIGLETKRHPGNPLLTYQKRKRLSTEDQLRYELAKKDIELAKLKKLLEYQRGNAGKGS</sequence>
<gene>
    <name evidence="1" type="ORF">OUY18_04195</name>
</gene>